<keyword evidence="2" id="KW-1185">Reference proteome</keyword>
<dbReference type="EMBL" id="HQ633071">
    <property type="protein sequence ID" value="AGH31726.1"/>
    <property type="molecule type" value="Genomic_DNA"/>
</dbReference>
<dbReference type="GeneID" id="15011131"/>
<reference evidence="1 2" key="1">
    <citation type="submission" date="2010-10" db="EMBL/GenBank/DDBJ databases">
        <title>The Genome Sequence of Synechococcus phage S-SKS1.</title>
        <authorList>
            <consortium name="The Broad Institute Genome Sequencing Platform"/>
            <person name="Henn M.R."/>
            <person name="Clokie M."/>
            <person name="Levin J."/>
            <person name="Malboeuf C."/>
            <person name="Casali M."/>
            <person name="Russ C."/>
            <person name="Lennon N."/>
            <person name="Chapman S.B."/>
            <person name="Erlich R."/>
            <person name="Young S.K."/>
            <person name="Yandava C."/>
            <person name="Zeng Q."/>
            <person name="Alvarado L."/>
            <person name="Anderson S."/>
            <person name="Berlin A."/>
            <person name="Chen Z."/>
            <person name="Freedman E."/>
            <person name="Gellesch M."/>
            <person name="Goldberg J."/>
            <person name="Green L."/>
            <person name="Griggs A."/>
            <person name="Gujja S."/>
            <person name="Heilman E.R."/>
            <person name="Heiman D."/>
            <person name="Hollinger A."/>
            <person name="Howarth C."/>
            <person name="Larson L."/>
            <person name="Mehta T."/>
            <person name="Pearson M."/>
            <person name="Roberts A."/>
            <person name="Ryan E."/>
            <person name="Saif S."/>
            <person name="Shea T."/>
            <person name="Shenoy N."/>
            <person name="Sisk P."/>
            <person name="Stolte C."/>
            <person name="Sykes S."/>
            <person name="White J."/>
            <person name="Haas B."/>
            <person name="Nusbaum C."/>
            <person name="Birren B."/>
        </authorList>
    </citation>
    <scope>NUCLEOTIDE SEQUENCE [LARGE SCALE GENOMIC DNA]</scope>
</reference>
<dbReference type="KEGG" id="vg:15011131"/>
<accession>M4QPM4</accession>
<protein>
    <submittedName>
        <fullName evidence="1">Uncharacterized protein</fullName>
    </submittedName>
</protein>
<dbReference type="RefSeq" id="YP_007674578.1">
    <property type="nucleotide sequence ID" value="NC_020851.1"/>
</dbReference>
<sequence length="54" mass="6349">MSADSLKVNQNKDGSFDIEWDKEDPNWSWLNTMTSKEIQSFMEQAIKDELNSHE</sequence>
<dbReference type="OrthoDB" id="23771at10239"/>
<evidence type="ECO:0000313" key="2">
    <source>
        <dbReference type="Proteomes" id="UP000201252"/>
    </source>
</evidence>
<name>M4QPM4_9CAUD</name>
<gene>
    <name evidence="1" type="ORF">SWZG_00220</name>
</gene>
<proteinExistence type="predicted"/>
<organism evidence="1 2">
    <name type="scientific">Synechococcus phage S-SKS1</name>
    <dbReference type="NCBI Taxonomy" id="754042"/>
    <lineage>
        <taxon>Viruses</taxon>
        <taxon>Duplodnaviria</taxon>
        <taxon>Heunggongvirae</taxon>
        <taxon>Uroviricota</taxon>
        <taxon>Caudoviricetes</taxon>
        <taxon>Llyrvirus</taxon>
        <taxon>Llyrvirus SSKS1</taxon>
    </lineage>
</organism>
<dbReference type="Proteomes" id="UP000201252">
    <property type="component" value="Segment"/>
</dbReference>
<evidence type="ECO:0000313" key="1">
    <source>
        <dbReference type="EMBL" id="AGH31726.1"/>
    </source>
</evidence>